<keyword evidence="2" id="KW-1185">Reference proteome</keyword>
<sequence length="71" mass="8038">MLIFEYLVATAGSRQNLVDVIGRSVDLREEESEPRQREMTGIVHIGGRVLAMRRRSTKTATFLSPFPSRGF</sequence>
<gene>
    <name evidence="1" type="ORF">Tcan_13545</name>
</gene>
<dbReference type="AlphaFoldDB" id="A0A0B2VBY5"/>
<evidence type="ECO:0000313" key="2">
    <source>
        <dbReference type="Proteomes" id="UP000031036"/>
    </source>
</evidence>
<reference evidence="1 2" key="1">
    <citation type="submission" date="2014-11" db="EMBL/GenBank/DDBJ databases">
        <title>Genetic blueprint of the zoonotic pathogen Toxocara canis.</title>
        <authorList>
            <person name="Zhu X.-Q."/>
            <person name="Korhonen P.K."/>
            <person name="Cai H."/>
            <person name="Young N.D."/>
            <person name="Nejsum P."/>
            <person name="von Samson-Himmelstjerna G."/>
            <person name="Boag P.R."/>
            <person name="Tan P."/>
            <person name="Li Q."/>
            <person name="Min J."/>
            <person name="Yang Y."/>
            <person name="Wang X."/>
            <person name="Fang X."/>
            <person name="Hall R.S."/>
            <person name="Hofmann A."/>
            <person name="Sternberg P.W."/>
            <person name="Jex A.R."/>
            <person name="Gasser R.B."/>
        </authorList>
    </citation>
    <scope>NUCLEOTIDE SEQUENCE [LARGE SCALE GENOMIC DNA]</scope>
    <source>
        <strain evidence="1">PN_DK_2014</strain>
    </source>
</reference>
<organism evidence="1 2">
    <name type="scientific">Toxocara canis</name>
    <name type="common">Canine roundworm</name>
    <dbReference type="NCBI Taxonomy" id="6265"/>
    <lineage>
        <taxon>Eukaryota</taxon>
        <taxon>Metazoa</taxon>
        <taxon>Ecdysozoa</taxon>
        <taxon>Nematoda</taxon>
        <taxon>Chromadorea</taxon>
        <taxon>Rhabditida</taxon>
        <taxon>Spirurina</taxon>
        <taxon>Ascaridomorpha</taxon>
        <taxon>Ascaridoidea</taxon>
        <taxon>Toxocaridae</taxon>
        <taxon>Toxocara</taxon>
    </lineage>
</organism>
<accession>A0A0B2VBY5</accession>
<dbReference type="EMBL" id="JPKZ01001954">
    <property type="protein sequence ID" value="KHN78979.1"/>
    <property type="molecule type" value="Genomic_DNA"/>
</dbReference>
<proteinExistence type="predicted"/>
<protein>
    <submittedName>
        <fullName evidence="1">Uncharacterized protein</fullName>
    </submittedName>
</protein>
<comment type="caution">
    <text evidence="1">The sequence shown here is derived from an EMBL/GenBank/DDBJ whole genome shotgun (WGS) entry which is preliminary data.</text>
</comment>
<name>A0A0B2VBY5_TOXCA</name>
<dbReference type="Proteomes" id="UP000031036">
    <property type="component" value="Unassembled WGS sequence"/>
</dbReference>
<evidence type="ECO:0000313" key="1">
    <source>
        <dbReference type="EMBL" id="KHN78979.1"/>
    </source>
</evidence>